<reference evidence="3" key="1">
    <citation type="submission" date="2022-10" db="EMBL/GenBank/DDBJ databases">
        <title>Luteolibacter sp. GHJ8, whole genome shotgun sequencing project.</title>
        <authorList>
            <person name="Zhao G."/>
            <person name="Shen L."/>
        </authorList>
    </citation>
    <scope>NUCLEOTIDE SEQUENCE</scope>
    <source>
        <strain evidence="3">GHJ8</strain>
    </source>
</reference>
<name>A0ABT3G837_9BACT</name>
<feature type="compositionally biased region" description="Basic and acidic residues" evidence="1">
    <location>
        <begin position="7"/>
        <end position="17"/>
    </location>
</feature>
<feature type="transmembrane region" description="Helical" evidence="2">
    <location>
        <begin position="205"/>
        <end position="226"/>
    </location>
</feature>
<comment type="caution">
    <text evidence="3">The sequence shown here is derived from an EMBL/GenBank/DDBJ whole genome shotgun (WGS) entry which is preliminary data.</text>
</comment>
<keyword evidence="2" id="KW-0812">Transmembrane</keyword>
<feature type="transmembrane region" description="Helical" evidence="2">
    <location>
        <begin position="235"/>
        <end position="254"/>
    </location>
</feature>
<dbReference type="EMBL" id="JAPDDR010000012">
    <property type="protein sequence ID" value="MCW1916008.1"/>
    <property type="molecule type" value="Genomic_DNA"/>
</dbReference>
<dbReference type="Proteomes" id="UP001165653">
    <property type="component" value="Unassembled WGS sequence"/>
</dbReference>
<evidence type="ECO:0000313" key="4">
    <source>
        <dbReference type="Proteomes" id="UP001165653"/>
    </source>
</evidence>
<evidence type="ECO:0000256" key="2">
    <source>
        <dbReference type="SAM" id="Phobius"/>
    </source>
</evidence>
<accession>A0ABT3G837</accession>
<keyword evidence="2" id="KW-0472">Membrane</keyword>
<sequence length="260" mass="28392">MLPQRRKSAEEIAKLRESLGIPGEQGGEAELESPVVPAPAPARSFAPSPPVVEAPIPEEGPSAKDEPEPEKIPADPEEDEDAEPLASEQPKQVRSLRKSEQGPVLVKASPPVVSKMSEASAIPQRRHSDRELMEMRRIQAAPPDRSISHLRHMAVAWPLIALGYALPVLGGLSAWLSRWMPTVMPLDYPAQWMADLSRQPWLGKAGFILLCVFCGLGLVFSGSVAWKKPRSRHHAGFITIIAVLILAFGIIHHFSPTYGP</sequence>
<keyword evidence="2" id="KW-1133">Transmembrane helix</keyword>
<feature type="compositionally biased region" description="Basic and acidic residues" evidence="1">
    <location>
        <begin position="61"/>
        <end position="74"/>
    </location>
</feature>
<evidence type="ECO:0000313" key="3">
    <source>
        <dbReference type="EMBL" id="MCW1916008.1"/>
    </source>
</evidence>
<proteinExistence type="predicted"/>
<gene>
    <name evidence="3" type="ORF">OJ996_20640</name>
</gene>
<evidence type="ECO:0000256" key="1">
    <source>
        <dbReference type="SAM" id="MobiDB-lite"/>
    </source>
</evidence>
<keyword evidence="4" id="KW-1185">Reference proteome</keyword>
<protein>
    <submittedName>
        <fullName evidence="3">Uncharacterized protein</fullName>
    </submittedName>
</protein>
<organism evidence="3 4">
    <name type="scientific">Luteolibacter rhizosphaerae</name>
    <dbReference type="NCBI Taxonomy" id="2989719"/>
    <lineage>
        <taxon>Bacteria</taxon>
        <taxon>Pseudomonadati</taxon>
        <taxon>Verrucomicrobiota</taxon>
        <taxon>Verrucomicrobiia</taxon>
        <taxon>Verrucomicrobiales</taxon>
        <taxon>Verrucomicrobiaceae</taxon>
        <taxon>Luteolibacter</taxon>
    </lineage>
</organism>
<feature type="transmembrane region" description="Helical" evidence="2">
    <location>
        <begin position="155"/>
        <end position="176"/>
    </location>
</feature>
<dbReference type="RefSeq" id="WP_264515572.1">
    <property type="nucleotide sequence ID" value="NZ_JAPDDR010000012.1"/>
</dbReference>
<feature type="region of interest" description="Disordered" evidence="1">
    <location>
        <begin position="1"/>
        <end position="129"/>
    </location>
</feature>